<keyword evidence="4 7" id="KW-0808">Transferase</keyword>
<accession>A0A7M7TA27</accession>
<evidence type="ECO:0000256" key="8">
    <source>
        <dbReference type="SAM" id="MobiDB-lite"/>
    </source>
</evidence>
<feature type="compositionally biased region" description="Acidic residues" evidence="8">
    <location>
        <begin position="541"/>
        <end position="552"/>
    </location>
</feature>
<feature type="region of interest" description="Disordered" evidence="8">
    <location>
        <begin position="517"/>
        <end position="562"/>
    </location>
</feature>
<evidence type="ECO:0000256" key="1">
    <source>
        <dbReference type="ARBA" id="ARBA00004964"/>
    </source>
</evidence>
<keyword evidence="10" id="KW-1185">Reference proteome</keyword>
<dbReference type="InterPro" id="IPR008631">
    <property type="entry name" value="Glycogen_synth"/>
</dbReference>
<dbReference type="RefSeq" id="XP_031786137.1">
    <property type="nucleotide sequence ID" value="XM_031930277.2"/>
</dbReference>
<evidence type="ECO:0000256" key="6">
    <source>
        <dbReference type="ARBA" id="ARBA00047345"/>
    </source>
</evidence>
<sequence>MSRNASKRFYRLGSNQELLDYMSPNENPEQENRWNFEVSWEAANKVGGIYTVIRSKAYVSVEEMGDQYCLLGPYKENCAKTEIEEMDFPLNSPIYKTVQILRDQGYKVITGTWLVDGNPQIILFDIGSAAWKLDEYKQELWNCCNFGIPHMDVEANDAIILGYLVCQFISEFRKISGSNSQFLPRIVVHCHEWQAGVALIALRTRHIDVATVFTTHATLLGRYLCAGKTDFYNNLNKFNVDEEAGKRQIYHRYCMERAAAHMSHVFTTVSDITGLEAEHLLKRVPDIITPNGLNVKKFSALHEFQNLHAVNKEKIHEFVRGHFYGHFDFDLDKTLYFFIAGRYEFGNKGADIFIEALARLNHYIKSSKSDVTVVAFLIFPARTNNFNVESLRGHAVTKSLRGTISDIQQKIGKRMYEACLSGRMPENKDLCLKEDLMKIKRCLYALQRNGLPPITTHNIIDDWNDPVLNAIRRCNLFNTVNDRVKYYQHARIKALIKMYPELASEFTESSVKCLNYPRPISEPSSPSSSRHTTPAASVQGSDDEDEFDEEKELQELQQSDEK</sequence>
<dbReference type="EnsemblMetazoa" id="XM_031930277">
    <property type="protein sequence ID" value="XP_031786137"/>
    <property type="gene ID" value="LOC100119226"/>
</dbReference>
<feature type="compositionally biased region" description="Low complexity" evidence="8">
    <location>
        <begin position="517"/>
        <end position="537"/>
    </location>
</feature>
<name>A0A7M7TA27_NASVI</name>
<comment type="pathway">
    <text evidence="1 7">Glycan biosynthesis; glycogen biosynthesis.</text>
</comment>
<evidence type="ECO:0000256" key="4">
    <source>
        <dbReference type="ARBA" id="ARBA00022679"/>
    </source>
</evidence>
<proteinExistence type="inferred from homology"/>
<dbReference type="Pfam" id="PF05693">
    <property type="entry name" value="Glycogen_syn"/>
    <property type="match status" value="1"/>
</dbReference>
<keyword evidence="3 7" id="KW-0328">Glycosyltransferase</keyword>
<dbReference type="PANTHER" id="PTHR10176">
    <property type="entry name" value="GLYCOGEN SYNTHASE"/>
    <property type="match status" value="1"/>
</dbReference>
<evidence type="ECO:0000313" key="10">
    <source>
        <dbReference type="Proteomes" id="UP000002358"/>
    </source>
</evidence>
<comment type="catalytic activity">
    <reaction evidence="6">
        <text>[(1-&gt;4)-alpha-D-glucosyl](n) + UDP-alpha-D-glucose = [(1-&gt;4)-alpha-D-glucosyl](n+1) + UDP + H(+)</text>
        <dbReference type="Rhea" id="RHEA:18549"/>
        <dbReference type="Rhea" id="RHEA-COMP:9584"/>
        <dbReference type="Rhea" id="RHEA-COMP:9587"/>
        <dbReference type="ChEBI" id="CHEBI:15378"/>
        <dbReference type="ChEBI" id="CHEBI:15444"/>
        <dbReference type="ChEBI" id="CHEBI:58223"/>
        <dbReference type="ChEBI" id="CHEBI:58885"/>
        <dbReference type="EC" id="2.4.1.11"/>
    </reaction>
    <physiologicalReaction direction="left-to-right" evidence="6">
        <dbReference type="Rhea" id="RHEA:18550"/>
    </physiologicalReaction>
</comment>
<comment type="similarity">
    <text evidence="2 7">Belongs to the glycosyltransferase 3 family.</text>
</comment>
<dbReference type="GO" id="GO:0005737">
    <property type="term" value="C:cytoplasm"/>
    <property type="evidence" value="ECO:0007669"/>
    <property type="project" value="TreeGrafter"/>
</dbReference>
<organism evidence="9 10">
    <name type="scientific">Nasonia vitripennis</name>
    <name type="common">Parasitic wasp</name>
    <dbReference type="NCBI Taxonomy" id="7425"/>
    <lineage>
        <taxon>Eukaryota</taxon>
        <taxon>Metazoa</taxon>
        <taxon>Ecdysozoa</taxon>
        <taxon>Arthropoda</taxon>
        <taxon>Hexapoda</taxon>
        <taxon>Insecta</taxon>
        <taxon>Pterygota</taxon>
        <taxon>Neoptera</taxon>
        <taxon>Endopterygota</taxon>
        <taxon>Hymenoptera</taxon>
        <taxon>Apocrita</taxon>
        <taxon>Proctotrupomorpha</taxon>
        <taxon>Chalcidoidea</taxon>
        <taxon>Pteromalidae</taxon>
        <taxon>Pteromalinae</taxon>
        <taxon>Nasonia</taxon>
    </lineage>
</organism>
<dbReference type="Gene3D" id="3.40.50.2000">
    <property type="entry name" value="Glycogen Phosphorylase B"/>
    <property type="match status" value="1"/>
</dbReference>
<dbReference type="UniPathway" id="UPA00164"/>
<dbReference type="CTD" id="41823"/>
<dbReference type="GO" id="GO:0005978">
    <property type="term" value="P:glycogen biosynthetic process"/>
    <property type="evidence" value="ECO:0007669"/>
    <property type="project" value="UniProtKB-UniPathway"/>
</dbReference>
<dbReference type="Proteomes" id="UP000002358">
    <property type="component" value="Unassembled WGS sequence"/>
</dbReference>
<dbReference type="EC" id="2.4.1.11" evidence="7"/>
<dbReference type="Gene3D" id="6.10.260.10">
    <property type="match status" value="1"/>
</dbReference>
<evidence type="ECO:0000256" key="2">
    <source>
        <dbReference type="ARBA" id="ARBA00010686"/>
    </source>
</evidence>
<keyword evidence="5 7" id="KW-0320">Glycogen biosynthesis</keyword>
<evidence type="ECO:0000256" key="3">
    <source>
        <dbReference type="ARBA" id="ARBA00022676"/>
    </source>
</evidence>
<dbReference type="GeneID" id="100119226"/>
<dbReference type="SMR" id="A0A7M7TA27"/>
<dbReference type="AlphaFoldDB" id="A0A7M7TA27"/>
<dbReference type="SUPFAM" id="SSF53756">
    <property type="entry name" value="UDP-Glycosyltransferase/glycogen phosphorylase"/>
    <property type="match status" value="1"/>
</dbReference>
<dbReference type="GO" id="GO:0004373">
    <property type="term" value="F:alpha-1,4-glucan glucosyltransferase (UDP-glucose donor) activity"/>
    <property type="evidence" value="ECO:0007669"/>
    <property type="project" value="UniProtKB-EC"/>
</dbReference>
<evidence type="ECO:0000256" key="5">
    <source>
        <dbReference type="ARBA" id="ARBA00023056"/>
    </source>
</evidence>
<reference evidence="9" key="1">
    <citation type="submission" date="2021-01" db="UniProtKB">
        <authorList>
            <consortium name="EnsemblMetazoa"/>
        </authorList>
    </citation>
    <scope>IDENTIFICATION</scope>
</reference>
<dbReference type="FunFam" id="3.40.50.2000:FF:000028">
    <property type="entry name" value="Glycogen [starch] synthase"/>
    <property type="match status" value="1"/>
</dbReference>
<evidence type="ECO:0000256" key="7">
    <source>
        <dbReference type="RuleBase" id="RU363104"/>
    </source>
</evidence>
<protein>
    <recommendedName>
        <fullName evidence="7">Glycogen [starch] synthase</fullName>
        <ecNumber evidence="7">2.4.1.11</ecNumber>
    </recommendedName>
</protein>
<dbReference type="PANTHER" id="PTHR10176:SF3">
    <property type="entry name" value="GLYCOGEN [STARCH] SYNTHASE"/>
    <property type="match status" value="1"/>
</dbReference>
<comment type="function">
    <text evidence="7">Transfers the glycosyl residue from UDP-Glc to the non-reducing end of alpha-1,4-glucan.</text>
</comment>
<evidence type="ECO:0000313" key="9">
    <source>
        <dbReference type="EnsemblMetazoa" id="XP_031786137"/>
    </source>
</evidence>